<comment type="caution">
    <text evidence="1">The sequence shown here is derived from an EMBL/GenBank/DDBJ whole genome shotgun (WGS) entry which is preliminary data.</text>
</comment>
<dbReference type="GO" id="GO:0005634">
    <property type="term" value="C:nucleus"/>
    <property type="evidence" value="ECO:0007669"/>
    <property type="project" value="TreeGrafter"/>
</dbReference>
<gene>
    <name evidence="1" type="ORF">GPM918_LOCUS45955</name>
    <name evidence="2" type="ORF">SRO942_LOCUS49050</name>
</gene>
<accession>A0A816FDP1</accession>
<dbReference type="PANTHER" id="PTHR46169:SF29">
    <property type="entry name" value="DNA REPLICATION-RELATED ELEMENT FACTOR, ISOFORM A"/>
    <property type="match status" value="1"/>
</dbReference>
<protein>
    <submittedName>
        <fullName evidence="1">Uncharacterized protein</fullName>
    </submittedName>
</protein>
<dbReference type="PANTHER" id="PTHR46169">
    <property type="entry name" value="DNA REPLICATION-RELATED ELEMENT FACTOR, ISOFORM A"/>
    <property type="match status" value="1"/>
</dbReference>
<dbReference type="GO" id="GO:0006357">
    <property type="term" value="P:regulation of transcription by RNA polymerase II"/>
    <property type="evidence" value="ECO:0007669"/>
    <property type="project" value="TreeGrafter"/>
</dbReference>
<dbReference type="EMBL" id="CAJNOQ010055497">
    <property type="protein sequence ID" value="CAF1660208.1"/>
    <property type="molecule type" value="Genomic_DNA"/>
</dbReference>
<sequence length="154" mass="18002">VSYGGVTLHYIDSTWQLKTFILACRAYDRENKQAKNVRMFIDRILAEFNLSLNKNVYIISDNENLMKATFRENRIGCAAHYSNKILEHAFTKDDINCSDVQQLFLFVKAIVNHVKRSHKQAQLRHKLQSFSDTRFNGVYIMMKSISTVYDELID</sequence>
<dbReference type="EMBL" id="CAJOBC010129127">
    <property type="protein sequence ID" value="CAF4606360.1"/>
    <property type="molecule type" value="Genomic_DNA"/>
</dbReference>
<dbReference type="SUPFAM" id="SSF53098">
    <property type="entry name" value="Ribonuclease H-like"/>
    <property type="match status" value="1"/>
</dbReference>
<evidence type="ECO:0000313" key="2">
    <source>
        <dbReference type="EMBL" id="CAF4606360.1"/>
    </source>
</evidence>
<dbReference type="AlphaFoldDB" id="A0A816FDP1"/>
<dbReference type="InterPro" id="IPR012337">
    <property type="entry name" value="RNaseH-like_sf"/>
</dbReference>
<keyword evidence="3" id="KW-1185">Reference proteome</keyword>
<evidence type="ECO:0000313" key="3">
    <source>
        <dbReference type="Proteomes" id="UP000663829"/>
    </source>
</evidence>
<name>A0A816FDP1_9BILA</name>
<proteinExistence type="predicted"/>
<evidence type="ECO:0000313" key="1">
    <source>
        <dbReference type="EMBL" id="CAF1660208.1"/>
    </source>
</evidence>
<dbReference type="InterPro" id="IPR052717">
    <property type="entry name" value="Vacuolar_transposase_reg"/>
</dbReference>
<organism evidence="1 3">
    <name type="scientific">Didymodactylos carnosus</name>
    <dbReference type="NCBI Taxonomy" id="1234261"/>
    <lineage>
        <taxon>Eukaryota</taxon>
        <taxon>Metazoa</taxon>
        <taxon>Spiralia</taxon>
        <taxon>Gnathifera</taxon>
        <taxon>Rotifera</taxon>
        <taxon>Eurotatoria</taxon>
        <taxon>Bdelloidea</taxon>
        <taxon>Philodinida</taxon>
        <taxon>Philodinidae</taxon>
        <taxon>Didymodactylos</taxon>
    </lineage>
</organism>
<reference evidence="1" key="1">
    <citation type="submission" date="2021-02" db="EMBL/GenBank/DDBJ databases">
        <authorList>
            <person name="Nowell W R."/>
        </authorList>
    </citation>
    <scope>NUCLEOTIDE SEQUENCE</scope>
</reference>
<dbReference type="Proteomes" id="UP000681722">
    <property type="component" value="Unassembled WGS sequence"/>
</dbReference>
<dbReference type="Proteomes" id="UP000663829">
    <property type="component" value="Unassembled WGS sequence"/>
</dbReference>
<feature type="non-terminal residue" evidence="1">
    <location>
        <position position="1"/>
    </location>
</feature>
<dbReference type="OrthoDB" id="10062761at2759"/>
<feature type="non-terminal residue" evidence="1">
    <location>
        <position position="154"/>
    </location>
</feature>